<name>A0AAI9TA52_PENTH</name>
<dbReference type="AlphaFoldDB" id="A0AAI9TA52"/>
<dbReference type="EMBL" id="LACB01000435">
    <property type="protein sequence ID" value="KAJ9483392.1"/>
    <property type="molecule type" value="Genomic_DNA"/>
</dbReference>
<proteinExistence type="predicted"/>
<gene>
    <name evidence="1" type="ORF">VN97_g10018</name>
</gene>
<evidence type="ECO:0000313" key="1">
    <source>
        <dbReference type="EMBL" id="KAJ9483392.1"/>
    </source>
</evidence>
<keyword evidence="2" id="KW-1185">Reference proteome</keyword>
<protein>
    <submittedName>
        <fullName evidence="1">Uncharacterized protein</fullName>
    </submittedName>
</protein>
<reference evidence="1" key="1">
    <citation type="submission" date="2015-06" db="EMBL/GenBank/DDBJ databases">
        <authorList>
            <person name="Nguyen H."/>
        </authorList>
    </citation>
    <scope>NUCLEOTIDE SEQUENCE</scope>
    <source>
        <strain evidence="1">DAOM 180753</strain>
    </source>
</reference>
<comment type="caution">
    <text evidence="1">The sequence shown here is derived from an EMBL/GenBank/DDBJ whole genome shotgun (WGS) entry which is preliminary data.</text>
</comment>
<evidence type="ECO:0000313" key="2">
    <source>
        <dbReference type="Proteomes" id="UP001227192"/>
    </source>
</evidence>
<organism evidence="1 2">
    <name type="scientific">Penicillium thymicola</name>
    <dbReference type="NCBI Taxonomy" id="293382"/>
    <lineage>
        <taxon>Eukaryota</taxon>
        <taxon>Fungi</taxon>
        <taxon>Dikarya</taxon>
        <taxon>Ascomycota</taxon>
        <taxon>Pezizomycotina</taxon>
        <taxon>Eurotiomycetes</taxon>
        <taxon>Eurotiomycetidae</taxon>
        <taxon>Eurotiales</taxon>
        <taxon>Aspergillaceae</taxon>
        <taxon>Penicillium</taxon>
    </lineage>
</organism>
<sequence>MWGAGGILTSQTIPLRRIPEPAAGNVLLIGGWQFGYSKSRPPRGATTRYTGSQTYASMMENIAERTSFFSQPWLVLAIPLQCTVWCA</sequence>
<dbReference type="Proteomes" id="UP001227192">
    <property type="component" value="Unassembled WGS sequence"/>
</dbReference>
<reference evidence="1" key="2">
    <citation type="journal article" date="2016" name="Fungal Biol.">
        <title>Ochratoxin A production by Penicillium thymicola.</title>
        <authorList>
            <person name="Nguyen H.D.T."/>
            <person name="McMullin D.R."/>
            <person name="Ponomareva E."/>
            <person name="Riley R."/>
            <person name="Pomraning K.R."/>
            <person name="Baker S.E."/>
            <person name="Seifert K.A."/>
        </authorList>
    </citation>
    <scope>NUCLEOTIDE SEQUENCE</scope>
    <source>
        <strain evidence="1">DAOM 180753</strain>
    </source>
</reference>
<accession>A0AAI9TA52</accession>